<organism evidence="1 2">
    <name type="scientific">Sphingobium rhizovicinum</name>
    <dbReference type="NCBI Taxonomy" id="432308"/>
    <lineage>
        <taxon>Bacteria</taxon>
        <taxon>Pseudomonadati</taxon>
        <taxon>Pseudomonadota</taxon>
        <taxon>Alphaproteobacteria</taxon>
        <taxon>Sphingomonadales</taxon>
        <taxon>Sphingomonadaceae</taxon>
        <taxon>Sphingobium</taxon>
    </lineage>
</organism>
<name>A0ABV7NJZ7_9SPHN</name>
<accession>A0ABV7NJZ7</accession>
<evidence type="ECO:0000313" key="1">
    <source>
        <dbReference type="EMBL" id="MFC3443498.1"/>
    </source>
</evidence>
<sequence>MRCLILYYSMTGQAEKAAMRAAQAATDAGWDATLCRIGMSDPADALARPMNIAASKKWTQGAQKGMMVPIAFDPPDALDRRYDAILLFSNTWGDHPSVPIRSFLESDRAKALFAGTPVGVYIVCRRLWQNNLRIVRDRVEQAGGHVLAGEPFMHPGGQWGSLIQTITYLYRTDIGRTHFLGFPLPRYGLSDDAMARIPLFTGELLAAAMIDQKGHI</sequence>
<dbReference type="InterPro" id="IPR029039">
    <property type="entry name" value="Flavoprotein-like_sf"/>
</dbReference>
<reference evidence="2" key="1">
    <citation type="journal article" date="2019" name="Int. J. Syst. Evol. Microbiol.">
        <title>The Global Catalogue of Microorganisms (GCM) 10K type strain sequencing project: providing services to taxonomists for standard genome sequencing and annotation.</title>
        <authorList>
            <consortium name="The Broad Institute Genomics Platform"/>
            <consortium name="The Broad Institute Genome Sequencing Center for Infectious Disease"/>
            <person name="Wu L."/>
            <person name="Ma J."/>
        </authorList>
    </citation>
    <scope>NUCLEOTIDE SEQUENCE [LARGE SCALE GENOMIC DNA]</scope>
    <source>
        <strain evidence="2">CCM 7491</strain>
    </source>
</reference>
<gene>
    <name evidence="1" type="ORF">ACFOKF_20280</name>
</gene>
<dbReference type="EMBL" id="JBHRVU010000005">
    <property type="protein sequence ID" value="MFC3443498.1"/>
    <property type="molecule type" value="Genomic_DNA"/>
</dbReference>
<keyword evidence="2" id="KW-1185">Reference proteome</keyword>
<dbReference type="Gene3D" id="3.40.50.360">
    <property type="match status" value="1"/>
</dbReference>
<dbReference type="SUPFAM" id="SSF52218">
    <property type="entry name" value="Flavoproteins"/>
    <property type="match status" value="1"/>
</dbReference>
<evidence type="ECO:0000313" key="2">
    <source>
        <dbReference type="Proteomes" id="UP001595681"/>
    </source>
</evidence>
<comment type="caution">
    <text evidence="1">The sequence shown here is derived from an EMBL/GenBank/DDBJ whole genome shotgun (WGS) entry which is preliminary data.</text>
</comment>
<protein>
    <recommendedName>
        <fullName evidence="3">Flavodoxin</fullName>
    </recommendedName>
</protein>
<proteinExistence type="predicted"/>
<evidence type="ECO:0008006" key="3">
    <source>
        <dbReference type="Google" id="ProtNLM"/>
    </source>
</evidence>
<dbReference type="Proteomes" id="UP001595681">
    <property type="component" value="Unassembled WGS sequence"/>
</dbReference>
<dbReference type="RefSeq" id="WP_380798285.1">
    <property type="nucleotide sequence ID" value="NZ_JBHRVU010000005.1"/>
</dbReference>